<comment type="caution">
    <text evidence="3">The sequence shown here is derived from an EMBL/GenBank/DDBJ whole genome shotgun (WGS) entry which is preliminary data.</text>
</comment>
<dbReference type="EMBL" id="BAAARJ010000012">
    <property type="protein sequence ID" value="GAA2620770.1"/>
    <property type="molecule type" value="Genomic_DNA"/>
</dbReference>
<feature type="region of interest" description="Disordered" evidence="1">
    <location>
        <begin position="1"/>
        <end position="71"/>
    </location>
</feature>
<name>A0ABN3QA46_9ACTN</name>
<proteinExistence type="predicted"/>
<dbReference type="InterPro" id="IPR029063">
    <property type="entry name" value="SAM-dependent_MTases_sf"/>
</dbReference>
<dbReference type="CDD" id="cd02440">
    <property type="entry name" value="AdoMet_MTases"/>
    <property type="match status" value="1"/>
</dbReference>
<evidence type="ECO:0000313" key="4">
    <source>
        <dbReference type="Proteomes" id="UP001501447"/>
    </source>
</evidence>
<accession>A0ABN3QA46</accession>
<feature type="region of interest" description="Disordered" evidence="1">
    <location>
        <begin position="85"/>
        <end position="129"/>
    </location>
</feature>
<organism evidence="3 4">
    <name type="scientific">Streptomyces axinellae</name>
    <dbReference type="NCBI Taxonomy" id="552788"/>
    <lineage>
        <taxon>Bacteria</taxon>
        <taxon>Bacillati</taxon>
        <taxon>Actinomycetota</taxon>
        <taxon>Actinomycetes</taxon>
        <taxon>Kitasatosporales</taxon>
        <taxon>Streptomycetaceae</taxon>
        <taxon>Streptomyces</taxon>
    </lineage>
</organism>
<feature type="domain" description="Methyltransferase type 11" evidence="2">
    <location>
        <begin position="172"/>
        <end position="265"/>
    </location>
</feature>
<keyword evidence="4" id="KW-1185">Reference proteome</keyword>
<reference evidence="3 4" key="1">
    <citation type="journal article" date="2019" name="Int. J. Syst. Evol. Microbiol.">
        <title>The Global Catalogue of Microorganisms (GCM) 10K type strain sequencing project: providing services to taxonomists for standard genome sequencing and annotation.</title>
        <authorList>
            <consortium name="The Broad Institute Genomics Platform"/>
            <consortium name="The Broad Institute Genome Sequencing Center for Infectious Disease"/>
            <person name="Wu L."/>
            <person name="Ma J."/>
        </authorList>
    </citation>
    <scope>NUCLEOTIDE SEQUENCE [LARGE SCALE GENOMIC DNA]</scope>
    <source>
        <strain evidence="3 4">JCM 16373</strain>
    </source>
</reference>
<evidence type="ECO:0000313" key="3">
    <source>
        <dbReference type="EMBL" id="GAA2620770.1"/>
    </source>
</evidence>
<sequence>MAGPAGASALPGGRLPGLTDTVGGSAVRQSPDTSHRLSGDRPAALRPCGPAARGHRAPVRGPSPDGPWATAYRSEGRRTIIRTAEAHPWELGPGAGARQAGGDTRPPVVTGGPPHAEGEAMPAKSGIPPRDAVRHPLFARCYARLSVFNDERGGVAAHRDALLAGLSGRVIEIGAGNGLNFARYPETVCEVVAVEPERHMRQLAAEAALRAKVPVDLLPGTAEELPMADSSFDAAVVSLVLCSLRDVPRALAELRRVLRPGGELRFFEHGVAEGRPGMAAVQRLVDKTVWPRLFGGCHTGRDPLADITEAGFAAPDFTRVLVPEQGPALPHSFHVLGSARSH</sequence>
<dbReference type="PANTHER" id="PTHR45036">
    <property type="entry name" value="METHYLTRANSFERASE LIKE 7B"/>
    <property type="match status" value="1"/>
</dbReference>
<dbReference type="PANTHER" id="PTHR45036:SF1">
    <property type="entry name" value="METHYLTRANSFERASE LIKE 7A"/>
    <property type="match status" value="1"/>
</dbReference>
<dbReference type="Gene3D" id="3.40.50.150">
    <property type="entry name" value="Vaccinia Virus protein VP39"/>
    <property type="match status" value="1"/>
</dbReference>
<protein>
    <recommendedName>
        <fullName evidence="2">Methyltransferase type 11 domain-containing protein</fullName>
    </recommendedName>
</protein>
<feature type="compositionally biased region" description="Low complexity" evidence="1">
    <location>
        <begin position="1"/>
        <end position="18"/>
    </location>
</feature>
<dbReference type="InterPro" id="IPR052356">
    <property type="entry name" value="Thiol_S-MT"/>
</dbReference>
<evidence type="ECO:0000259" key="2">
    <source>
        <dbReference type="Pfam" id="PF08241"/>
    </source>
</evidence>
<evidence type="ECO:0000256" key="1">
    <source>
        <dbReference type="SAM" id="MobiDB-lite"/>
    </source>
</evidence>
<dbReference type="Proteomes" id="UP001501447">
    <property type="component" value="Unassembled WGS sequence"/>
</dbReference>
<dbReference type="SUPFAM" id="SSF53335">
    <property type="entry name" value="S-adenosyl-L-methionine-dependent methyltransferases"/>
    <property type="match status" value="1"/>
</dbReference>
<dbReference type="Pfam" id="PF08241">
    <property type="entry name" value="Methyltransf_11"/>
    <property type="match status" value="1"/>
</dbReference>
<dbReference type="InterPro" id="IPR013216">
    <property type="entry name" value="Methyltransf_11"/>
</dbReference>
<gene>
    <name evidence="3" type="ORF">GCM10009863_38540</name>
</gene>